<dbReference type="AlphaFoldDB" id="A0A7Y8KYD9"/>
<dbReference type="EMBL" id="VYGV01000016">
    <property type="protein sequence ID" value="NWF46934.1"/>
    <property type="molecule type" value="Genomic_DNA"/>
</dbReference>
<evidence type="ECO:0000259" key="4">
    <source>
        <dbReference type="Pfam" id="PF06414"/>
    </source>
</evidence>
<dbReference type="Proteomes" id="UP000545507">
    <property type="component" value="Unassembled WGS sequence"/>
</dbReference>
<dbReference type="Gene3D" id="3.40.50.300">
    <property type="entry name" value="P-loop containing nucleotide triphosphate hydrolases"/>
    <property type="match status" value="1"/>
</dbReference>
<feature type="domain" description="Zeta toxin" evidence="4">
    <location>
        <begin position="34"/>
        <end position="211"/>
    </location>
</feature>
<evidence type="ECO:0000256" key="3">
    <source>
        <dbReference type="SAM" id="MobiDB-lite"/>
    </source>
</evidence>
<evidence type="ECO:0000313" key="6">
    <source>
        <dbReference type="Proteomes" id="UP000545507"/>
    </source>
</evidence>
<name>A0A7Y8KYD9_9BURK</name>
<evidence type="ECO:0000256" key="1">
    <source>
        <dbReference type="ARBA" id="ARBA00022741"/>
    </source>
</evidence>
<dbReference type="RefSeq" id="WP_177136843.1">
    <property type="nucleotide sequence ID" value="NZ_VYGV01000016.1"/>
</dbReference>
<dbReference type="SUPFAM" id="SSF52540">
    <property type="entry name" value="P-loop containing nucleoside triphosphate hydrolases"/>
    <property type="match status" value="1"/>
</dbReference>
<dbReference type="InterPro" id="IPR027417">
    <property type="entry name" value="P-loop_NTPase"/>
</dbReference>
<dbReference type="GO" id="GO:0016301">
    <property type="term" value="F:kinase activity"/>
    <property type="evidence" value="ECO:0007669"/>
    <property type="project" value="InterPro"/>
</dbReference>
<reference evidence="5 6" key="1">
    <citation type="submission" date="2019-09" db="EMBL/GenBank/DDBJ databases">
        <title>Hydrogenophaga aromatica sp. nov., isolated from a para-xylene-degrading enrichment culture.</title>
        <authorList>
            <person name="Tancsics A."/>
            <person name="Banerjee S."/>
        </authorList>
    </citation>
    <scope>NUCLEOTIDE SEQUENCE [LARGE SCALE GENOMIC DNA]</scope>
    <source>
        <strain evidence="5 6">D2P1</strain>
    </source>
</reference>
<gene>
    <name evidence="5" type="ORF">F3K02_16985</name>
</gene>
<evidence type="ECO:0000313" key="5">
    <source>
        <dbReference type="EMBL" id="NWF46934.1"/>
    </source>
</evidence>
<keyword evidence="2" id="KW-0067">ATP-binding</keyword>
<feature type="compositionally biased region" description="Basic and acidic residues" evidence="3">
    <location>
        <begin position="654"/>
        <end position="667"/>
    </location>
</feature>
<feature type="region of interest" description="Disordered" evidence="3">
    <location>
        <begin position="740"/>
        <end position="789"/>
    </location>
</feature>
<evidence type="ECO:0000256" key="2">
    <source>
        <dbReference type="ARBA" id="ARBA00022840"/>
    </source>
</evidence>
<feature type="region of interest" description="Disordered" evidence="3">
    <location>
        <begin position="622"/>
        <end position="678"/>
    </location>
</feature>
<organism evidence="5 6">
    <name type="scientific">Hydrogenophaga aromaticivorans</name>
    <dbReference type="NCBI Taxonomy" id="2610898"/>
    <lineage>
        <taxon>Bacteria</taxon>
        <taxon>Pseudomonadati</taxon>
        <taxon>Pseudomonadota</taxon>
        <taxon>Betaproteobacteria</taxon>
        <taxon>Burkholderiales</taxon>
        <taxon>Comamonadaceae</taxon>
        <taxon>Hydrogenophaga</taxon>
    </lineage>
</organism>
<sequence length="789" mass="86087">MAHDYPAIPANQHDRILRDRILQDPKYTQVTGGHARPKAVILAGQPGAGKGGLARTALSEMDGNAVVIDPDDLRSAHPDARNLRGQKPYTWSGETHSDASRWAQELREDAVGQRKNLVLDTTMPRADVIKDLQAKGYDIEIRAVASHRIESELGVDKRFTDDLDRRGYGRYVPQEVRSSVYQKLPGTLDDVAKQTGVPVQVYDREGRLHFDSRTSPKASPGQALETARNGRLTQERLNDLHQSTDAQRQWHRSLPERVPNERVNADTAGHLLEERRTLNVEPGVQRLHNEVGGHRAVRPTVKAAGVLGAAYGAYEGKQQIEAAIDTARSNREQWVRGAEEAGNQGAKAVIAGTAATLGAIPGAAAGTLTSPVTGPVGPMVGGLATGGAAAYGAEKLYEDSRAQQFIKYLGGKGGQLGYDYISKEGRLLREVNGLKQDLQTATDPTKRAQLQTRLDTASEKFATEAERNGRYFDGRADIDKAWEHNQAKYPKVDKDDINDALVKHIDAGKRPDEAARAALSDAVHEKYPRAMPHHPVENYRALSAEQLTEKHRQYVGEVSQGRTNVLALAANKDSHNNLDQGWPKVLAEQRQAVRVQDGLNQFWKDTGHLGAIREVYKERGMSPPELPAELRTQGAAQRNPAPGTAATSAVSARDAFRQPEKLDRSREGAALSPEQQRHLQLARDQLGPALSARGHSPEQIERVCAAATCHAQQHAERGPVKAFHLGKDGERVAVVQERAPMSEMSASAAQQHSSEQHLAQAKSVAQKQSAPTGETSRAAATVEAPERTR</sequence>
<dbReference type="GO" id="GO:0005524">
    <property type="term" value="F:ATP binding"/>
    <property type="evidence" value="ECO:0007669"/>
    <property type="project" value="UniProtKB-KW"/>
</dbReference>
<feature type="region of interest" description="Disordered" evidence="3">
    <location>
        <begin position="209"/>
        <end position="230"/>
    </location>
</feature>
<protein>
    <recommendedName>
        <fullName evidence="4">Zeta toxin domain-containing protein</fullName>
    </recommendedName>
</protein>
<proteinExistence type="predicted"/>
<dbReference type="Pfam" id="PF06414">
    <property type="entry name" value="Zeta_toxin"/>
    <property type="match status" value="1"/>
</dbReference>
<dbReference type="InterPro" id="IPR010488">
    <property type="entry name" value="Zeta_toxin_domain"/>
</dbReference>
<keyword evidence="1" id="KW-0547">Nucleotide-binding</keyword>
<accession>A0A7Y8KYD9</accession>
<keyword evidence="6" id="KW-1185">Reference proteome</keyword>
<feature type="compositionally biased region" description="Low complexity" evidence="3">
    <location>
        <begin position="741"/>
        <end position="770"/>
    </location>
</feature>
<comment type="caution">
    <text evidence="5">The sequence shown here is derived from an EMBL/GenBank/DDBJ whole genome shotgun (WGS) entry which is preliminary data.</text>
</comment>